<evidence type="ECO:0000256" key="1">
    <source>
        <dbReference type="SAM" id="MobiDB-lite"/>
    </source>
</evidence>
<evidence type="ECO:0000313" key="2">
    <source>
        <dbReference type="EMBL" id="KKL12393.1"/>
    </source>
</evidence>
<comment type="caution">
    <text evidence="2">The sequence shown here is derived from an EMBL/GenBank/DDBJ whole genome shotgun (WGS) entry which is preliminary data.</text>
</comment>
<name>A0A0F9DK62_9ZZZZ</name>
<accession>A0A0F9DK62</accession>
<dbReference type="EMBL" id="LAZR01041276">
    <property type="protein sequence ID" value="KKL12393.1"/>
    <property type="molecule type" value="Genomic_DNA"/>
</dbReference>
<gene>
    <name evidence="2" type="ORF">LCGC14_2536220</name>
</gene>
<dbReference type="AlphaFoldDB" id="A0A0F9DK62"/>
<sequence length="153" mass="16748">MASQGHDRLTPLRRLPPLVQSCEKRAVQQGDAVTWVRLDDNFPGHRKVLAAGPEAAWLHVEGLCYCAHQQTDGAIPDAALVKLTQFSKPKALKLAARLVEAGLWERNGVGYAIHDYLDYNPSKKSLDEKREAKRRAGQAGGLAKAKQGDRKGG</sequence>
<proteinExistence type="predicted"/>
<reference evidence="2" key="1">
    <citation type="journal article" date="2015" name="Nature">
        <title>Complex archaea that bridge the gap between prokaryotes and eukaryotes.</title>
        <authorList>
            <person name="Spang A."/>
            <person name="Saw J.H."/>
            <person name="Jorgensen S.L."/>
            <person name="Zaremba-Niedzwiedzka K."/>
            <person name="Martijn J."/>
            <person name="Lind A.E."/>
            <person name="van Eijk R."/>
            <person name="Schleper C."/>
            <person name="Guy L."/>
            <person name="Ettema T.J."/>
        </authorList>
    </citation>
    <scope>NUCLEOTIDE SEQUENCE</scope>
</reference>
<feature type="region of interest" description="Disordered" evidence="1">
    <location>
        <begin position="124"/>
        <end position="153"/>
    </location>
</feature>
<organism evidence="2">
    <name type="scientific">marine sediment metagenome</name>
    <dbReference type="NCBI Taxonomy" id="412755"/>
    <lineage>
        <taxon>unclassified sequences</taxon>
        <taxon>metagenomes</taxon>
        <taxon>ecological metagenomes</taxon>
    </lineage>
</organism>
<protein>
    <submittedName>
        <fullName evidence="2">Uncharacterized protein</fullName>
    </submittedName>
</protein>